<dbReference type="Proteomes" id="UP001162992">
    <property type="component" value="Chromosome 8"/>
</dbReference>
<reference evidence="2" key="1">
    <citation type="journal article" date="2024" name="Proc. Natl. Acad. Sci. U.S.A.">
        <title>Extraordinary preservation of gene collinearity over three hundred million years revealed in homosporous lycophytes.</title>
        <authorList>
            <person name="Li C."/>
            <person name="Wickell D."/>
            <person name="Kuo L.Y."/>
            <person name="Chen X."/>
            <person name="Nie B."/>
            <person name="Liao X."/>
            <person name="Peng D."/>
            <person name="Ji J."/>
            <person name="Jenkins J."/>
            <person name="Williams M."/>
            <person name="Shu S."/>
            <person name="Plott C."/>
            <person name="Barry K."/>
            <person name="Rajasekar S."/>
            <person name="Grimwood J."/>
            <person name="Han X."/>
            <person name="Sun S."/>
            <person name="Hou Z."/>
            <person name="He W."/>
            <person name="Dai G."/>
            <person name="Sun C."/>
            <person name="Schmutz J."/>
            <person name="Leebens-Mack J.H."/>
            <person name="Li F.W."/>
            <person name="Wang L."/>
        </authorList>
    </citation>
    <scope>NUCLEOTIDE SEQUENCE [LARGE SCALE GENOMIC DNA]</scope>
    <source>
        <strain evidence="2">cv. PW_Plant_1</strain>
    </source>
</reference>
<evidence type="ECO:0000313" key="1">
    <source>
        <dbReference type="EMBL" id="KAJ7547019.1"/>
    </source>
</evidence>
<keyword evidence="2" id="KW-1185">Reference proteome</keyword>
<accession>A0ACC2CYD3</accession>
<organism evidence="1 2">
    <name type="scientific">Diphasiastrum complanatum</name>
    <name type="common">Issler's clubmoss</name>
    <name type="synonym">Lycopodium complanatum</name>
    <dbReference type="NCBI Taxonomy" id="34168"/>
    <lineage>
        <taxon>Eukaryota</taxon>
        <taxon>Viridiplantae</taxon>
        <taxon>Streptophyta</taxon>
        <taxon>Embryophyta</taxon>
        <taxon>Tracheophyta</taxon>
        <taxon>Lycopodiopsida</taxon>
        <taxon>Lycopodiales</taxon>
        <taxon>Lycopodiaceae</taxon>
        <taxon>Lycopodioideae</taxon>
        <taxon>Diphasiastrum</taxon>
    </lineage>
</organism>
<proteinExistence type="predicted"/>
<gene>
    <name evidence="1" type="ORF">O6H91_08G065300</name>
</gene>
<evidence type="ECO:0000313" key="2">
    <source>
        <dbReference type="Proteomes" id="UP001162992"/>
    </source>
</evidence>
<sequence length="1382" mass="155515">MFTDGLDHTALQWVREGLETPRAVPPPLENISPNLPKELVYTSQSKGKGWDLPPTQLLHNVHFHSDYLRPTFGNPITKSNDELEESVGSISEKAFNQGYEDFSDTLDEQDSGDYSVDSSPGGSLNNGQRLPRDADLLNYDSKCQAKKSTSGSVSAECVEQYYVQDKVFSNSSYNRASNDSVGQFESRVKQTWPRQHLENGRNEFEKDYDKLKSRFADGNQHGWERDNSDDESTIKPVVRSSGHETVCENLWRDQVPGNLDDCRPLKVSVKASTGSMQHKNFFKDVEDSKILHSPLQTADNSISQGHLFPSFDCSQMDPIMSCRQHNPRKQNNTSGASVEEAAERSQSDGMGLPPTAPPMLASMVLDNNSEDNTQTSGVKAYKQTIHERAQNYSGLVRPSAQNPTYRFEAEQKSSETLIQSETCTRSNCGVGAEEVGASSRQTPCNTLPSVYLSGQAAWQAVIAYDACVRLCLGAWARGCVEAPEFLQNECCVLRNSFGLQQLLLQPHEEAMRTGQSDQAETASAAKPKRNVGKIKVQVRKLKIMPKIAHSACKFPSLETILSHIPWHADSLDRHPNKRSSILAGWDTVRKIRVIPRDSFRRTLSQRNNAYLTAGAQYMKQVSGLLKAGVNTLRNSALTEVPQETFSCLVRLKSSTEDEAVRMQPGSSETLTFHPESTGDDLFLDVHDSKGNLNGRVVVQLASVSDDTTDRVRWWSVYREPEHECVGKVQLFISYTMTSGELGAAKWGAVGETVAYDIVLEVALKVQKFQRRNLQLQGSWRWLLSEFASFYGVSDAYTKLRYLACIMDAATPTEDCLVLIHNLLVPIIKARDENSLDRQEKRILGEVEEQVSQLLALVFENYKSLDDSSPSGLSETFVSSLGSAAPALLPAVQIFTLLHDVLSLEAQTMLRNYFQTAARKRCKRHMAETDEFVSSSNEGFLMDPLTLATAYLKMKNLCLHIREEVRTDIAVHNQLVLPSSIDLPNITAKIYNVELCNRLRTFLVACPPSSPSPPVTDLLISTADFQRDLVNWSIRPMKGGVDAKDLFHLYIVLWIQDKRLQLLEYCKLDKVRLTGIATPNGVAPFVEEIYERIKDTLNEYEVIVGRWPEYTFVLENAITDVERAIIIALEKHYADVLVPLKDVMVPKKFGLQYMQKLTQRRSILLYSVPNQLGVVLNTIKRLLDTLRPKMETQMKLWVACLPVDGSAPGRAVFGERLNEVTVALRAKYKSFLQAIVEKLADNARIQRTTKLKKILQDTKEAAADSELRERMQPLTTQLLETISHLHEVFTTRVFVAVCRGYWDRMAQDVLQLLENRKENRSWYKSSCFILGIMDDIFASQMQRLQGHALQEKDLEPPRSVMEARSMLSKDARNGVDSSNYMFF</sequence>
<comment type="caution">
    <text evidence="1">The sequence shown here is derived from an EMBL/GenBank/DDBJ whole genome shotgun (WGS) entry which is preliminary data.</text>
</comment>
<dbReference type="EMBL" id="CM055099">
    <property type="protein sequence ID" value="KAJ7547019.1"/>
    <property type="molecule type" value="Genomic_DNA"/>
</dbReference>
<name>A0ACC2CYD3_DIPCM</name>
<protein>
    <submittedName>
        <fullName evidence="1">Uncharacterized protein</fullName>
    </submittedName>
</protein>